<dbReference type="SUPFAM" id="SSF48652">
    <property type="entry name" value="Tetraspanin"/>
    <property type="match status" value="1"/>
</dbReference>
<evidence type="ECO:0008006" key="8">
    <source>
        <dbReference type="Google" id="ProtNLM"/>
    </source>
</evidence>
<feature type="transmembrane region" description="Helical" evidence="5">
    <location>
        <begin position="9"/>
        <end position="30"/>
    </location>
</feature>
<dbReference type="AlphaFoldDB" id="A0A164V2C4"/>
<sequence length="225" mass="25557">MSVWTPHKWVLLISVIMVFTYGLLGLIYVLGVWFRTTPQADVIAILDSDILTVVTLTATLLLLSSLLGLTGTLLNSRPILSFYALLLWPCFISILIVGYMSYKRCAFDLGGKLNEIWSQSLGWETRGTVQSILRCCGWYNPLHEVSFSKTCYARTNLRGCKSKLMSFEKKNLQVYYTYAFGIVPVHIANIFVAMLCSNHVDRLFGKGLMPRKYRLGYFICLFSCD</sequence>
<evidence type="ECO:0000256" key="1">
    <source>
        <dbReference type="ARBA" id="ARBA00004141"/>
    </source>
</evidence>
<evidence type="ECO:0000313" key="7">
    <source>
        <dbReference type="Proteomes" id="UP000076722"/>
    </source>
</evidence>
<gene>
    <name evidence="6" type="ORF">SISNIDRAFT_411123</name>
</gene>
<keyword evidence="2 5" id="KW-0812">Transmembrane</keyword>
<evidence type="ECO:0000256" key="3">
    <source>
        <dbReference type="ARBA" id="ARBA00022989"/>
    </source>
</evidence>
<evidence type="ECO:0000256" key="2">
    <source>
        <dbReference type="ARBA" id="ARBA00022692"/>
    </source>
</evidence>
<comment type="subcellular location">
    <subcellularLocation>
        <location evidence="1">Membrane</location>
        <topology evidence="1">Multi-pass membrane protein</topology>
    </subcellularLocation>
</comment>
<feature type="transmembrane region" description="Helical" evidence="5">
    <location>
        <begin position="82"/>
        <end position="102"/>
    </location>
</feature>
<evidence type="ECO:0000313" key="6">
    <source>
        <dbReference type="EMBL" id="KZS93750.1"/>
    </source>
</evidence>
<dbReference type="InterPro" id="IPR008952">
    <property type="entry name" value="Tetraspanin_EC2_sf"/>
</dbReference>
<proteinExistence type="predicted"/>
<dbReference type="STRING" id="1314777.A0A164V2C4"/>
<keyword evidence="3 5" id="KW-1133">Transmembrane helix</keyword>
<protein>
    <recommendedName>
        <fullName evidence="8">Tetraspanin Tsp2</fullName>
    </recommendedName>
</protein>
<dbReference type="InterPro" id="IPR018499">
    <property type="entry name" value="Tetraspanin/Peripherin"/>
</dbReference>
<dbReference type="EMBL" id="KV419406">
    <property type="protein sequence ID" value="KZS93750.1"/>
    <property type="molecule type" value="Genomic_DNA"/>
</dbReference>
<dbReference type="Pfam" id="PF00335">
    <property type="entry name" value="Tetraspanin"/>
    <property type="match status" value="1"/>
</dbReference>
<keyword evidence="4 5" id="KW-0472">Membrane</keyword>
<accession>A0A164V2C4</accession>
<feature type="transmembrane region" description="Helical" evidence="5">
    <location>
        <begin position="50"/>
        <end position="70"/>
    </location>
</feature>
<evidence type="ECO:0000256" key="4">
    <source>
        <dbReference type="ARBA" id="ARBA00023136"/>
    </source>
</evidence>
<name>A0A164V2C4_9AGAM</name>
<dbReference type="GO" id="GO:0016020">
    <property type="term" value="C:membrane"/>
    <property type="evidence" value="ECO:0007669"/>
    <property type="project" value="UniProtKB-SubCell"/>
</dbReference>
<evidence type="ECO:0000256" key="5">
    <source>
        <dbReference type="SAM" id="Phobius"/>
    </source>
</evidence>
<organism evidence="6 7">
    <name type="scientific">Sistotremastrum niveocremeum HHB9708</name>
    <dbReference type="NCBI Taxonomy" id="1314777"/>
    <lineage>
        <taxon>Eukaryota</taxon>
        <taxon>Fungi</taxon>
        <taxon>Dikarya</taxon>
        <taxon>Basidiomycota</taxon>
        <taxon>Agaricomycotina</taxon>
        <taxon>Agaricomycetes</taxon>
        <taxon>Sistotremastrales</taxon>
        <taxon>Sistotremastraceae</taxon>
        <taxon>Sertulicium</taxon>
        <taxon>Sertulicium niveocremeum</taxon>
    </lineage>
</organism>
<keyword evidence="7" id="KW-1185">Reference proteome</keyword>
<reference evidence="6 7" key="1">
    <citation type="journal article" date="2016" name="Mol. Biol. Evol.">
        <title>Comparative Genomics of Early-Diverging Mushroom-Forming Fungi Provides Insights into the Origins of Lignocellulose Decay Capabilities.</title>
        <authorList>
            <person name="Nagy L.G."/>
            <person name="Riley R."/>
            <person name="Tritt A."/>
            <person name="Adam C."/>
            <person name="Daum C."/>
            <person name="Floudas D."/>
            <person name="Sun H."/>
            <person name="Yadav J.S."/>
            <person name="Pangilinan J."/>
            <person name="Larsson K.H."/>
            <person name="Matsuura K."/>
            <person name="Barry K."/>
            <person name="Labutti K."/>
            <person name="Kuo R."/>
            <person name="Ohm R.A."/>
            <person name="Bhattacharya S.S."/>
            <person name="Shirouzu T."/>
            <person name="Yoshinaga Y."/>
            <person name="Martin F.M."/>
            <person name="Grigoriev I.V."/>
            <person name="Hibbett D.S."/>
        </authorList>
    </citation>
    <scope>NUCLEOTIDE SEQUENCE [LARGE SCALE GENOMIC DNA]</scope>
    <source>
        <strain evidence="6 7">HHB9708</strain>
    </source>
</reference>
<dbReference type="OrthoDB" id="2156690at2759"/>
<feature type="transmembrane region" description="Helical" evidence="5">
    <location>
        <begin position="175"/>
        <end position="196"/>
    </location>
</feature>
<dbReference type="Proteomes" id="UP000076722">
    <property type="component" value="Unassembled WGS sequence"/>
</dbReference>